<keyword evidence="3" id="KW-1185">Reference proteome</keyword>
<dbReference type="RefSeq" id="WP_321550074.1">
    <property type="nucleotide sequence ID" value="NZ_JAXIVS010000014.1"/>
</dbReference>
<name>A0ABU5HD24_9BACT</name>
<evidence type="ECO:0000313" key="2">
    <source>
        <dbReference type="EMBL" id="MDY7231363.1"/>
    </source>
</evidence>
<sequence length="93" mass="10122">MLTLATEKPAVLGWKYPTTSPFQGRIVVRTALAPALMPREEVEPIKLKVPRHLAWLVGGEERVGFNVLGRRVDPTTAPERAPHVAPKASTSAS</sequence>
<protein>
    <submittedName>
        <fullName evidence="2">Uncharacterized protein</fullName>
    </submittedName>
</protein>
<organism evidence="2 3">
    <name type="scientific">Hyalangium rubrum</name>
    <dbReference type="NCBI Taxonomy" id="3103134"/>
    <lineage>
        <taxon>Bacteria</taxon>
        <taxon>Pseudomonadati</taxon>
        <taxon>Myxococcota</taxon>
        <taxon>Myxococcia</taxon>
        <taxon>Myxococcales</taxon>
        <taxon>Cystobacterineae</taxon>
        <taxon>Archangiaceae</taxon>
        <taxon>Hyalangium</taxon>
    </lineage>
</organism>
<reference evidence="2 3" key="1">
    <citation type="submission" date="2023-12" db="EMBL/GenBank/DDBJ databases">
        <title>the genome sequence of Hyalangium sp. s54d21.</title>
        <authorList>
            <person name="Zhang X."/>
        </authorList>
    </citation>
    <scope>NUCLEOTIDE SEQUENCE [LARGE SCALE GENOMIC DNA]</scope>
    <source>
        <strain evidence="3">s54d21</strain>
    </source>
</reference>
<feature type="region of interest" description="Disordered" evidence="1">
    <location>
        <begin position="72"/>
        <end position="93"/>
    </location>
</feature>
<evidence type="ECO:0000313" key="3">
    <source>
        <dbReference type="Proteomes" id="UP001291309"/>
    </source>
</evidence>
<proteinExistence type="predicted"/>
<dbReference type="Proteomes" id="UP001291309">
    <property type="component" value="Unassembled WGS sequence"/>
</dbReference>
<evidence type="ECO:0000256" key="1">
    <source>
        <dbReference type="SAM" id="MobiDB-lite"/>
    </source>
</evidence>
<dbReference type="EMBL" id="JAXIVS010000014">
    <property type="protein sequence ID" value="MDY7231363.1"/>
    <property type="molecule type" value="Genomic_DNA"/>
</dbReference>
<comment type="caution">
    <text evidence="2">The sequence shown here is derived from an EMBL/GenBank/DDBJ whole genome shotgun (WGS) entry which is preliminary data.</text>
</comment>
<gene>
    <name evidence="2" type="ORF">SYV04_33540</name>
</gene>
<accession>A0ABU5HD24</accession>